<evidence type="ECO:0000256" key="1">
    <source>
        <dbReference type="ARBA" id="ARBA00000085"/>
    </source>
</evidence>
<evidence type="ECO:0000313" key="6">
    <source>
        <dbReference type="EMBL" id="MBD2773055.1"/>
    </source>
</evidence>
<evidence type="ECO:0000256" key="2">
    <source>
        <dbReference type="ARBA" id="ARBA00012438"/>
    </source>
</evidence>
<dbReference type="PANTHER" id="PTHR43065">
    <property type="entry name" value="SENSOR HISTIDINE KINASE"/>
    <property type="match status" value="1"/>
</dbReference>
<dbReference type="SUPFAM" id="SSF55874">
    <property type="entry name" value="ATPase domain of HSP90 chaperone/DNA topoisomerase II/histidine kinase"/>
    <property type="match status" value="1"/>
</dbReference>
<dbReference type="Gene3D" id="1.10.287.130">
    <property type="match status" value="1"/>
</dbReference>
<sequence>MSYWSRIFYTNLDELTLVAGVAHEINNPVGFLTGNIQPALDYVQSLFGLIDLYQQDLPNPSIAIKNEIEAMDLEYLRSDLPKLISSMREGVNRIRSISTSLRTFSRADTVRKVSFNIHEGIDSTLMILKHRLKANENRPAIEVVKDYGKLPAVECFPGQLNQVFMNLLANAIDAIEESNQGLTFAQIQARPNCITIQTALSSDGEHVVIRIRDNGVSMSDEVKQKIFDYLYTTKTVSKGTGLGLAIVRQIIVEQHGGTINVNSCPGQGAEFEITI</sequence>
<accession>A0A8J7CDS4</accession>
<dbReference type="Proteomes" id="UP000629098">
    <property type="component" value="Unassembled WGS sequence"/>
</dbReference>
<dbReference type="Pfam" id="PF02518">
    <property type="entry name" value="HATPase_c"/>
    <property type="match status" value="1"/>
</dbReference>
<keyword evidence="3 6" id="KW-0418">Kinase</keyword>
<evidence type="ECO:0000313" key="7">
    <source>
        <dbReference type="Proteomes" id="UP000629098"/>
    </source>
</evidence>
<keyword evidence="4" id="KW-0902">Two-component regulatory system</keyword>
<evidence type="ECO:0000259" key="5">
    <source>
        <dbReference type="PROSITE" id="PS50109"/>
    </source>
</evidence>
<protein>
    <recommendedName>
        <fullName evidence="2">histidine kinase</fullName>
        <ecNumber evidence="2">2.7.13.3</ecNumber>
    </recommendedName>
</protein>
<dbReference type="EMBL" id="JACXAE010000049">
    <property type="protein sequence ID" value="MBD2773055.1"/>
    <property type="molecule type" value="Genomic_DNA"/>
</dbReference>
<dbReference type="GO" id="GO:0004673">
    <property type="term" value="F:protein histidine kinase activity"/>
    <property type="evidence" value="ECO:0007669"/>
    <property type="project" value="UniProtKB-EC"/>
</dbReference>
<proteinExistence type="predicted"/>
<dbReference type="InterPro" id="IPR004358">
    <property type="entry name" value="Sig_transdc_His_kin-like_C"/>
</dbReference>
<keyword evidence="3 6" id="KW-0808">Transferase</keyword>
<organism evidence="6 7">
    <name type="scientific">Iningainema tapete BLCC-T55</name>
    <dbReference type="NCBI Taxonomy" id="2748662"/>
    <lineage>
        <taxon>Bacteria</taxon>
        <taxon>Bacillati</taxon>
        <taxon>Cyanobacteriota</taxon>
        <taxon>Cyanophyceae</taxon>
        <taxon>Nostocales</taxon>
        <taxon>Scytonemataceae</taxon>
        <taxon>Iningainema tapete</taxon>
    </lineage>
</organism>
<evidence type="ECO:0000256" key="3">
    <source>
        <dbReference type="ARBA" id="ARBA00022777"/>
    </source>
</evidence>
<dbReference type="EC" id="2.7.13.3" evidence="2"/>
<keyword evidence="7" id="KW-1185">Reference proteome</keyword>
<dbReference type="RefSeq" id="WP_190828399.1">
    <property type="nucleotide sequence ID" value="NZ_CAWPPI010000049.1"/>
</dbReference>
<gene>
    <name evidence="6" type="ORF">ICL16_13520</name>
</gene>
<feature type="domain" description="Histidine kinase" evidence="5">
    <location>
        <begin position="20"/>
        <end position="275"/>
    </location>
</feature>
<reference evidence="6" key="1">
    <citation type="submission" date="2020-09" db="EMBL/GenBank/DDBJ databases">
        <title>Iningainema tapete sp. nov. (Scytonemataceae, Cyanobacteria) from greenhouses in central Florida (USA) produces two types of nodularin with biosynthetic potential for microcystin-LR and anabaenopeptins.</title>
        <authorList>
            <person name="Berthold D.E."/>
            <person name="Lefler F.W."/>
            <person name="Huang I.-S."/>
            <person name="Abdulla H."/>
            <person name="Zimba P.V."/>
            <person name="Laughinghouse H.D. IV."/>
        </authorList>
    </citation>
    <scope>NUCLEOTIDE SEQUENCE</scope>
    <source>
        <strain evidence="6">BLCCT55</strain>
    </source>
</reference>
<dbReference type="InterPro" id="IPR036890">
    <property type="entry name" value="HATPase_C_sf"/>
</dbReference>
<evidence type="ECO:0000256" key="4">
    <source>
        <dbReference type="ARBA" id="ARBA00023012"/>
    </source>
</evidence>
<dbReference type="GO" id="GO:0000160">
    <property type="term" value="P:phosphorelay signal transduction system"/>
    <property type="evidence" value="ECO:0007669"/>
    <property type="project" value="UniProtKB-KW"/>
</dbReference>
<dbReference type="InterPro" id="IPR003594">
    <property type="entry name" value="HATPase_dom"/>
</dbReference>
<name>A0A8J7CDS4_9CYAN</name>
<comment type="caution">
    <text evidence="6">The sequence shown here is derived from an EMBL/GenBank/DDBJ whole genome shotgun (WGS) entry which is preliminary data.</text>
</comment>
<dbReference type="PRINTS" id="PR00344">
    <property type="entry name" value="BCTRLSENSOR"/>
</dbReference>
<dbReference type="SMART" id="SM00387">
    <property type="entry name" value="HATPase_c"/>
    <property type="match status" value="1"/>
</dbReference>
<dbReference type="Gene3D" id="3.30.565.10">
    <property type="entry name" value="Histidine kinase-like ATPase, C-terminal domain"/>
    <property type="match status" value="1"/>
</dbReference>
<dbReference type="PROSITE" id="PS50109">
    <property type="entry name" value="HIS_KIN"/>
    <property type="match status" value="1"/>
</dbReference>
<comment type="catalytic activity">
    <reaction evidence="1">
        <text>ATP + protein L-histidine = ADP + protein N-phospho-L-histidine.</text>
        <dbReference type="EC" id="2.7.13.3"/>
    </reaction>
</comment>
<dbReference type="PANTHER" id="PTHR43065:SF50">
    <property type="entry name" value="HISTIDINE KINASE"/>
    <property type="match status" value="1"/>
</dbReference>
<dbReference type="InterPro" id="IPR005467">
    <property type="entry name" value="His_kinase_dom"/>
</dbReference>
<dbReference type="AlphaFoldDB" id="A0A8J7CDS4"/>